<accession>A0A1J0ERX3</accession>
<evidence type="ECO:0000313" key="2">
    <source>
        <dbReference type="Proteomes" id="UP000182567"/>
    </source>
</evidence>
<dbReference type="Proteomes" id="UP000182567">
    <property type="component" value="Chromosome"/>
</dbReference>
<dbReference type="AlphaFoldDB" id="A0A1J0ERX3"/>
<name>A0A1J0ERX3_9PSED</name>
<reference evidence="2" key="1">
    <citation type="submission" date="2016-10" db="EMBL/GenBank/DDBJ databases">
        <title>Pseudomonas frederiksbergensis ERGS4:02 complete genome.</title>
        <authorList>
            <person name="Kumar R."/>
            <person name="Acharya V."/>
            <person name="Singh D."/>
        </authorList>
    </citation>
    <scope>NUCLEOTIDE SEQUENCE [LARGE SCALE GENOMIC DNA]</scope>
    <source>
        <strain evidence="2">ERGS4:02</strain>
    </source>
</reference>
<protein>
    <submittedName>
        <fullName evidence="1">Uncharacterized protein</fullName>
    </submittedName>
</protein>
<proteinExistence type="predicted"/>
<evidence type="ECO:0000313" key="1">
    <source>
        <dbReference type="EMBL" id="APC18584.1"/>
    </source>
</evidence>
<sequence length="60" mass="7110">MPLPLVSWSLYFERNRCSIGRIWVFASVIQSLRKFRFFVQQIKKVGAEDTYMNIGEVLIK</sequence>
<organism evidence="1 2">
    <name type="scientific">Pseudomonas frederiksbergensis</name>
    <dbReference type="NCBI Taxonomy" id="104087"/>
    <lineage>
        <taxon>Bacteria</taxon>
        <taxon>Pseudomonadati</taxon>
        <taxon>Pseudomonadota</taxon>
        <taxon>Gammaproteobacteria</taxon>
        <taxon>Pseudomonadales</taxon>
        <taxon>Pseudomonadaceae</taxon>
        <taxon>Pseudomonas</taxon>
    </lineage>
</organism>
<gene>
    <name evidence="1" type="ORF">BLL42_23775</name>
</gene>
<dbReference type="EMBL" id="CP017886">
    <property type="protein sequence ID" value="APC18584.1"/>
    <property type="molecule type" value="Genomic_DNA"/>
</dbReference>